<evidence type="ECO:0000256" key="5">
    <source>
        <dbReference type="ARBA" id="ARBA00022963"/>
    </source>
</evidence>
<keyword evidence="4 9" id="KW-0378">Hydrolase</keyword>
<evidence type="ECO:0000259" key="11">
    <source>
        <dbReference type="PROSITE" id="PS51210"/>
    </source>
</evidence>
<dbReference type="EC" id="3.1.1.5" evidence="2 10"/>
<dbReference type="RefSeq" id="XP_033588999.1">
    <property type="nucleotide sequence ID" value="XM_033731229.1"/>
</dbReference>
<evidence type="ECO:0000256" key="7">
    <source>
        <dbReference type="ARBA" id="ARBA00023180"/>
    </source>
</evidence>
<evidence type="ECO:0000256" key="2">
    <source>
        <dbReference type="ARBA" id="ARBA00013274"/>
    </source>
</evidence>
<dbReference type="GO" id="GO:0005783">
    <property type="term" value="C:endoplasmic reticulum"/>
    <property type="evidence" value="ECO:0007669"/>
    <property type="project" value="TreeGrafter"/>
</dbReference>
<dbReference type="SUPFAM" id="SSF52151">
    <property type="entry name" value="FabD/lysophospholipase-like"/>
    <property type="match status" value="1"/>
</dbReference>
<evidence type="ECO:0000256" key="9">
    <source>
        <dbReference type="PROSITE-ProRule" id="PRU00555"/>
    </source>
</evidence>
<evidence type="ECO:0000256" key="4">
    <source>
        <dbReference type="ARBA" id="ARBA00022801"/>
    </source>
</evidence>
<keyword evidence="5 9" id="KW-0442">Lipid degradation</keyword>
<keyword evidence="7" id="KW-0325">Glycoprotein</keyword>
<dbReference type="InterPro" id="IPR016035">
    <property type="entry name" value="Acyl_Trfase/lysoPLipase"/>
</dbReference>
<evidence type="ECO:0000256" key="10">
    <source>
        <dbReference type="RuleBase" id="RU362103"/>
    </source>
</evidence>
<sequence>VELLARALPANAPHGYTPQTNACPSTLPKIRAASSLSSQETSWLSTRRKAIRTPMKNLLQRINITGLDTNAYIDNLTAAALPTVGIAVSGGGYRAMLNGAGVLQAFDSRTPGSTATGQLGGLLQSTTYLSALSGGGWLVGSLYTNNFTTVSNILKQNGNAPAASDLWQFENSILEGPDASGLLQVISSAKYYADLVSDVEGKKDAGFNVSITDYWGRALSYQLVNASNGGPSYTFSSIADQDWFSSGTAPVPLLVADSRAPGEIIPAADGTIYTFSPWELGSDDPTVYAFAPLKYVGTNFTAGTPATKNCVTGFDNVGFVMGTSSSLFNAAFSEVNGTSTTGLFSSLLQDALSALAGDLSKSNYDISVWRPNPFYHYNPKTNTNANNEQLTLVDGGEDNQNIPFHPLIQPNRNLDVIFAVDSSADTNATFPTTGSAQNWPGGLALEATYQRSFLPIANGTGFPKIPSTNTIFNLGLNNRPTFFGCNSTTSPLIVYLPNAPYTTTSNVSTFDLSYPDAQRDALVANGYALATQLNGTLNAEWPACVGCAVLKRSLEREGRATPAVCERCFERYCWDGTVDDSAPKNYVPALKGK</sequence>
<proteinExistence type="inferred from homology"/>
<protein>
    <recommendedName>
        <fullName evidence="2 10">Lysophospholipase</fullName>
        <ecNumber evidence="2 10">3.1.1.5</ecNumber>
    </recommendedName>
</protein>
<dbReference type="GO" id="GO:0046475">
    <property type="term" value="P:glycerophospholipid catabolic process"/>
    <property type="evidence" value="ECO:0007669"/>
    <property type="project" value="TreeGrafter"/>
</dbReference>
<evidence type="ECO:0000256" key="8">
    <source>
        <dbReference type="ARBA" id="ARBA00049531"/>
    </source>
</evidence>
<feature type="non-terminal residue" evidence="12">
    <location>
        <position position="1"/>
    </location>
</feature>
<dbReference type="GeneID" id="54472231"/>
<dbReference type="AlphaFoldDB" id="A0A6A6PQU0"/>
<reference evidence="12" key="1">
    <citation type="journal article" date="2020" name="Stud. Mycol.">
        <title>101 Dothideomycetes genomes: a test case for predicting lifestyles and emergence of pathogens.</title>
        <authorList>
            <person name="Haridas S."/>
            <person name="Albert R."/>
            <person name="Binder M."/>
            <person name="Bloem J."/>
            <person name="Labutti K."/>
            <person name="Salamov A."/>
            <person name="Andreopoulos B."/>
            <person name="Baker S."/>
            <person name="Barry K."/>
            <person name="Bills G."/>
            <person name="Bluhm B."/>
            <person name="Cannon C."/>
            <person name="Castanera R."/>
            <person name="Culley D."/>
            <person name="Daum C."/>
            <person name="Ezra D."/>
            <person name="Gonzalez J."/>
            <person name="Henrissat B."/>
            <person name="Kuo A."/>
            <person name="Liang C."/>
            <person name="Lipzen A."/>
            <person name="Lutzoni F."/>
            <person name="Magnuson J."/>
            <person name="Mondo S."/>
            <person name="Nolan M."/>
            <person name="Ohm R."/>
            <person name="Pangilinan J."/>
            <person name="Park H.-J."/>
            <person name="Ramirez L."/>
            <person name="Alfaro M."/>
            <person name="Sun H."/>
            <person name="Tritt A."/>
            <person name="Yoshinaga Y."/>
            <person name="Zwiers L.-H."/>
            <person name="Turgeon B."/>
            <person name="Goodwin S."/>
            <person name="Spatafora J."/>
            <person name="Crous P."/>
            <person name="Grigoriev I."/>
        </authorList>
    </citation>
    <scope>NUCLEOTIDE SEQUENCE</scope>
    <source>
        <strain evidence="12">CBS 113389</strain>
    </source>
</reference>
<comment type="similarity">
    <text evidence="1 10">Belongs to the lysophospholipase family.</text>
</comment>
<dbReference type="FunFam" id="3.40.1090.10:FF:000010">
    <property type="entry name" value="Lysophospholipase"/>
    <property type="match status" value="1"/>
</dbReference>
<accession>A0A6A6PQU0</accession>
<evidence type="ECO:0000256" key="1">
    <source>
        <dbReference type="ARBA" id="ARBA00008780"/>
    </source>
</evidence>
<name>A0A6A6PQU0_9PEZI</name>
<dbReference type="InterPro" id="IPR002642">
    <property type="entry name" value="LysoPLipase_cat_dom"/>
</dbReference>
<dbReference type="PANTHER" id="PTHR10728">
    <property type="entry name" value="CYTOSOLIC PHOSPHOLIPASE A2"/>
    <property type="match status" value="1"/>
</dbReference>
<dbReference type="OrthoDB" id="4084751at2759"/>
<keyword evidence="3" id="KW-0732">Signal</keyword>
<dbReference type="GO" id="GO:0004622">
    <property type="term" value="F:phosphatidylcholine lysophospholipase activity"/>
    <property type="evidence" value="ECO:0007669"/>
    <property type="project" value="UniProtKB-EC"/>
</dbReference>
<dbReference type="PROSITE" id="PS51210">
    <property type="entry name" value="PLA2C"/>
    <property type="match status" value="1"/>
</dbReference>
<dbReference type="GO" id="GO:0004623">
    <property type="term" value="F:phospholipase A2 activity"/>
    <property type="evidence" value="ECO:0007669"/>
    <property type="project" value="TreeGrafter"/>
</dbReference>
<evidence type="ECO:0000313" key="13">
    <source>
        <dbReference type="Proteomes" id="UP000799767"/>
    </source>
</evidence>
<evidence type="ECO:0000313" key="12">
    <source>
        <dbReference type="EMBL" id="KAF2482429.1"/>
    </source>
</evidence>
<dbReference type="SMART" id="SM00022">
    <property type="entry name" value="PLAc"/>
    <property type="match status" value="1"/>
</dbReference>
<feature type="domain" description="PLA2c" evidence="11">
    <location>
        <begin position="22"/>
        <end position="579"/>
    </location>
</feature>
<comment type="catalytic activity">
    <reaction evidence="8 10">
        <text>a 1-acyl-sn-glycero-3-phosphocholine + H2O = sn-glycerol 3-phosphocholine + a fatty acid + H(+)</text>
        <dbReference type="Rhea" id="RHEA:15177"/>
        <dbReference type="ChEBI" id="CHEBI:15377"/>
        <dbReference type="ChEBI" id="CHEBI:15378"/>
        <dbReference type="ChEBI" id="CHEBI:16870"/>
        <dbReference type="ChEBI" id="CHEBI:28868"/>
        <dbReference type="ChEBI" id="CHEBI:58168"/>
        <dbReference type="EC" id="3.1.1.5"/>
    </reaction>
</comment>
<gene>
    <name evidence="12" type="ORF">BDY17DRAFT_252143</name>
</gene>
<keyword evidence="13" id="KW-1185">Reference proteome</keyword>
<evidence type="ECO:0000256" key="6">
    <source>
        <dbReference type="ARBA" id="ARBA00023098"/>
    </source>
</evidence>
<organism evidence="12 13">
    <name type="scientific">Neohortaea acidophila</name>
    <dbReference type="NCBI Taxonomy" id="245834"/>
    <lineage>
        <taxon>Eukaryota</taxon>
        <taxon>Fungi</taxon>
        <taxon>Dikarya</taxon>
        <taxon>Ascomycota</taxon>
        <taxon>Pezizomycotina</taxon>
        <taxon>Dothideomycetes</taxon>
        <taxon>Dothideomycetidae</taxon>
        <taxon>Mycosphaerellales</taxon>
        <taxon>Teratosphaeriaceae</taxon>
        <taxon>Neohortaea</taxon>
    </lineage>
</organism>
<evidence type="ECO:0000256" key="3">
    <source>
        <dbReference type="ARBA" id="ARBA00022729"/>
    </source>
</evidence>
<dbReference type="Gene3D" id="3.40.1090.10">
    <property type="entry name" value="Cytosolic phospholipase A2 catalytic domain"/>
    <property type="match status" value="1"/>
</dbReference>
<dbReference type="Pfam" id="PF01735">
    <property type="entry name" value="PLA2_B"/>
    <property type="match status" value="1"/>
</dbReference>
<dbReference type="EMBL" id="MU001636">
    <property type="protein sequence ID" value="KAF2482429.1"/>
    <property type="molecule type" value="Genomic_DNA"/>
</dbReference>
<keyword evidence="6 9" id="KW-0443">Lipid metabolism</keyword>
<dbReference type="GO" id="GO:0005829">
    <property type="term" value="C:cytosol"/>
    <property type="evidence" value="ECO:0007669"/>
    <property type="project" value="TreeGrafter"/>
</dbReference>
<dbReference type="PANTHER" id="PTHR10728:SF33">
    <property type="entry name" value="LYSOPHOSPHOLIPASE 1-RELATED"/>
    <property type="match status" value="1"/>
</dbReference>
<dbReference type="Proteomes" id="UP000799767">
    <property type="component" value="Unassembled WGS sequence"/>
</dbReference>